<name>A0ABU4JWQ2_9CLOT</name>
<evidence type="ECO:0000256" key="3">
    <source>
        <dbReference type="PROSITE-ProRule" id="PRU00284"/>
    </source>
</evidence>
<feature type="transmembrane region" description="Helical" evidence="4">
    <location>
        <begin position="178"/>
        <end position="200"/>
    </location>
</feature>
<dbReference type="CDD" id="cd12912">
    <property type="entry name" value="PDC2_MCP_like"/>
    <property type="match status" value="1"/>
</dbReference>
<comment type="caution">
    <text evidence="7">The sequence shown here is derived from an EMBL/GenBank/DDBJ whole genome shotgun (WGS) entry which is preliminary data.</text>
</comment>
<evidence type="ECO:0000256" key="1">
    <source>
        <dbReference type="ARBA" id="ARBA00023224"/>
    </source>
</evidence>
<dbReference type="EMBL" id="JARUJP010000022">
    <property type="protein sequence ID" value="MDW8802531.1"/>
    <property type="molecule type" value="Genomic_DNA"/>
</dbReference>
<protein>
    <submittedName>
        <fullName evidence="7">Methyl-accepting chemotaxis protein</fullName>
    </submittedName>
</protein>
<evidence type="ECO:0000256" key="4">
    <source>
        <dbReference type="SAM" id="Phobius"/>
    </source>
</evidence>
<evidence type="ECO:0000256" key="2">
    <source>
        <dbReference type="ARBA" id="ARBA00029447"/>
    </source>
</evidence>
<sequence>MNMKKLSVKLVISIVSLILITLIAIAVPSYFTIVGESNKTLRIQMEERVMCAWDVADGLNFNSKTEEEAKIAFSKYIISRQVGNNGYGYTFDSKGKFIFHPDTKLIGTDGNQYDFIKEMIKNNSEFSNQKYGHAMVKELKYDWQGKKKFAYYTYYEKWDMYVVLSGDIKDFTGTQNKALLVVFGVGFIILILTSIITFFMSKKISNPIERIAEAMNEVKSGNLKIQPIKLNRQDELKELSDNFNSMVLNISGMIKGIQANSSILHEQAESLSAISEELSSSSQEVANAIQEVAQGASEQAEQLGAVNDRTANFGDEVNNISRKIDDVDDSALRIDSMAKDSSTELQAMSNSIKELNNAFSGLISEILGFEKDMKKINEITTVINNIADQTNLLALNAAIEAARAGEAGRGFSVVADEIRKLAEQSKESSLDINKLLNDITGRSSVVTDSTKQVKDVLFNQVEGIKDSINSFKEIVAAIQVILPQMNAIKDSAMTINVEKDQIVEKIEIVSSVSEETSAAAEQISASSEEMSASSEEVSNSAQKLNEVAQKITSQLNRFKI</sequence>
<dbReference type="Gene3D" id="3.30.450.20">
    <property type="entry name" value="PAS domain"/>
    <property type="match status" value="1"/>
</dbReference>
<reference evidence="7 8" key="1">
    <citation type="submission" date="2023-04" db="EMBL/GenBank/DDBJ databases">
        <title>Clostridium tannerae sp. nov., isolated from the fecal material of an alpaca.</title>
        <authorList>
            <person name="Miller S."/>
            <person name="Hendry M."/>
            <person name="King J."/>
            <person name="Sankaranarayanan K."/>
            <person name="Lawson P.A."/>
        </authorList>
    </citation>
    <scope>NUCLEOTIDE SEQUENCE [LARGE SCALE GENOMIC DNA]</scope>
    <source>
        <strain evidence="7 8">A1-XYC3</strain>
    </source>
</reference>
<accession>A0ABU4JWQ2</accession>
<dbReference type="PROSITE" id="PS50111">
    <property type="entry name" value="CHEMOTAXIS_TRANSDUC_2"/>
    <property type="match status" value="1"/>
</dbReference>
<keyword evidence="4" id="KW-0472">Membrane</keyword>
<dbReference type="PROSITE" id="PS50885">
    <property type="entry name" value="HAMP"/>
    <property type="match status" value="1"/>
</dbReference>
<dbReference type="SUPFAM" id="SSF58104">
    <property type="entry name" value="Methyl-accepting chemotaxis protein (MCP) signaling domain"/>
    <property type="match status" value="1"/>
</dbReference>
<dbReference type="Gene3D" id="1.10.287.950">
    <property type="entry name" value="Methyl-accepting chemotaxis protein"/>
    <property type="match status" value="1"/>
</dbReference>
<evidence type="ECO:0000259" key="6">
    <source>
        <dbReference type="PROSITE" id="PS50885"/>
    </source>
</evidence>
<feature type="domain" description="HAMP" evidence="6">
    <location>
        <begin position="202"/>
        <end position="255"/>
    </location>
</feature>
<dbReference type="Pfam" id="PF00672">
    <property type="entry name" value="HAMP"/>
    <property type="match status" value="1"/>
</dbReference>
<proteinExistence type="inferred from homology"/>
<dbReference type="SMART" id="SM00283">
    <property type="entry name" value="MA"/>
    <property type="match status" value="1"/>
</dbReference>
<gene>
    <name evidence="7" type="ORF">P8V03_15395</name>
</gene>
<keyword evidence="4" id="KW-1133">Transmembrane helix</keyword>
<dbReference type="SMART" id="SM00304">
    <property type="entry name" value="HAMP"/>
    <property type="match status" value="1"/>
</dbReference>
<keyword evidence="4" id="KW-0812">Transmembrane</keyword>
<organism evidence="7 8">
    <name type="scientific">Clostridium tanneri</name>
    <dbReference type="NCBI Taxonomy" id="3037988"/>
    <lineage>
        <taxon>Bacteria</taxon>
        <taxon>Bacillati</taxon>
        <taxon>Bacillota</taxon>
        <taxon>Clostridia</taxon>
        <taxon>Eubacteriales</taxon>
        <taxon>Clostridiaceae</taxon>
        <taxon>Clostridium</taxon>
    </lineage>
</organism>
<dbReference type="InterPro" id="IPR003660">
    <property type="entry name" value="HAMP_dom"/>
</dbReference>
<evidence type="ECO:0000259" key="5">
    <source>
        <dbReference type="PROSITE" id="PS50111"/>
    </source>
</evidence>
<dbReference type="RefSeq" id="WP_261671278.1">
    <property type="nucleotide sequence ID" value="NZ_JARUJP010000022.1"/>
</dbReference>
<dbReference type="InterPro" id="IPR033462">
    <property type="entry name" value="Cache_3-Cache_2"/>
</dbReference>
<dbReference type="Pfam" id="PF00015">
    <property type="entry name" value="MCPsignal"/>
    <property type="match status" value="1"/>
</dbReference>
<feature type="domain" description="Methyl-accepting transducer" evidence="5">
    <location>
        <begin position="274"/>
        <end position="531"/>
    </location>
</feature>
<dbReference type="Proteomes" id="UP001281656">
    <property type="component" value="Unassembled WGS sequence"/>
</dbReference>
<dbReference type="Pfam" id="PF17201">
    <property type="entry name" value="Cache_3-Cache_2"/>
    <property type="match status" value="1"/>
</dbReference>
<dbReference type="CDD" id="cd06225">
    <property type="entry name" value="HAMP"/>
    <property type="match status" value="1"/>
</dbReference>
<dbReference type="Gene3D" id="6.10.340.10">
    <property type="match status" value="1"/>
</dbReference>
<keyword evidence="8" id="KW-1185">Reference proteome</keyword>
<dbReference type="PANTHER" id="PTHR32089">
    <property type="entry name" value="METHYL-ACCEPTING CHEMOTAXIS PROTEIN MCPB"/>
    <property type="match status" value="1"/>
</dbReference>
<dbReference type="PANTHER" id="PTHR32089:SF112">
    <property type="entry name" value="LYSOZYME-LIKE PROTEIN-RELATED"/>
    <property type="match status" value="1"/>
</dbReference>
<evidence type="ECO:0000313" key="7">
    <source>
        <dbReference type="EMBL" id="MDW8802531.1"/>
    </source>
</evidence>
<keyword evidence="1 3" id="KW-0807">Transducer</keyword>
<comment type="similarity">
    <text evidence="2">Belongs to the methyl-accepting chemotaxis (MCP) protein family.</text>
</comment>
<evidence type="ECO:0000313" key="8">
    <source>
        <dbReference type="Proteomes" id="UP001281656"/>
    </source>
</evidence>
<dbReference type="InterPro" id="IPR004089">
    <property type="entry name" value="MCPsignal_dom"/>
</dbReference>